<gene>
    <name evidence="5" type="ORF">SU86_003210</name>
</gene>
<keyword evidence="1" id="KW-0479">Metal-binding</keyword>
<proteinExistence type="predicted"/>
<name>A0A3G1B1R8_9ARCH</name>
<evidence type="ECO:0000259" key="4">
    <source>
        <dbReference type="SMART" id="SM00154"/>
    </source>
</evidence>
<dbReference type="InterPro" id="IPR035896">
    <property type="entry name" value="AN1-like_Znf"/>
</dbReference>
<dbReference type="OrthoDB" id="9191at2157"/>
<dbReference type="RefSeq" id="WP_048188276.1">
    <property type="nucleotide sequence ID" value="NZ_CP011097.1"/>
</dbReference>
<evidence type="ECO:0000313" key="5">
    <source>
        <dbReference type="EMBL" id="AJZ75546.2"/>
    </source>
</evidence>
<sequence length="177" mass="19573">MSLSQPRTKANSCLFCGDALKAPTKCTYCGFKFCDEHVQTENHQCGKTRYAEYVRKSDADSIPNLASGQFLVVCDMCGYRSAIGSLIEFAGEELTQHMQIVGCSGHTYLEEVGDSPQFHSQSVTVKPSPRLVEPVIPSSGQESIVDQLSKLAILKETGTLSDEEFLFIKKEIIKRLK</sequence>
<dbReference type="KEGG" id="tah:SU86_003210"/>
<dbReference type="GO" id="GO:0008270">
    <property type="term" value="F:zinc ion binding"/>
    <property type="evidence" value="ECO:0007669"/>
    <property type="project" value="UniProtKB-KW"/>
</dbReference>
<keyword evidence="2" id="KW-0863">Zinc-finger</keyword>
<dbReference type="SMART" id="SM00154">
    <property type="entry name" value="ZnF_AN1"/>
    <property type="match status" value="1"/>
</dbReference>
<dbReference type="Proteomes" id="UP000266745">
    <property type="component" value="Chromosome"/>
</dbReference>
<dbReference type="InterPro" id="IPR000058">
    <property type="entry name" value="Znf_AN1"/>
</dbReference>
<keyword evidence="3" id="KW-0862">Zinc</keyword>
<evidence type="ECO:0000256" key="2">
    <source>
        <dbReference type="ARBA" id="ARBA00022771"/>
    </source>
</evidence>
<reference evidence="5 6" key="1">
    <citation type="journal article" date="2016" name="Sci. Rep.">
        <title>A novel ammonia-oxidizing archaeon from wastewater treatment plant: Its enrichment, physiological and genomic characteristics.</title>
        <authorList>
            <person name="Li Y."/>
            <person name="Ding K."/>
            <person name="Wen X."/>
            <person name="Zhang B."/>
            <person name="Shen B."/>
            <person name="Yang Y."/>
        </authorList>
    </citation>
    <scope>NUCLEOTIDE SEQUENCE [LARGE SCALE GENOMIC DNA]</scope>
    <source>
        <strain evidence="5 6">SAT1</strain>
    </source>
</reference>
<evidence type="ECO:0000313" key="6">
    <source>
        <dbReference type="Proteomes" id="UP000266745"/>
    </source>
</evidence>
<evidence type="ECO:0000256" key="1">
    <source>
        <dbReference type="ARBA" id="ARBA00022723"/>
    </source>
</evidence>
<protein>
    <recommendedName>
        <fullName evidence="4">AN1-type domain-containing protein</fullName>
    </recommendedName>
</protein>
<organism evidence="5 6">
    <name type="scientific">Candidatus Nitrosotenuis cloacae</name>
    <dbReference type="NCBI Taxonomy" id="1603555"/>
    <lineage>
        <taxon>Archaea</taxon>
        <taxon>Nitrososphaerota</taxon>
        <taxon>Candidatus Nitrosotenuis</taxon>
    </lineage>
</organism>
<dbReference type="GeneID" id="24875398"/>
<dbReference type="SUPFAM" id="SSF118310">
    <property type="entry name" value="AN1-like Zinc finger"/>
    <property type="match status" value="1"/>
</dbReference>
<keyword evidence="6" id="KW-1185">Reference proteome</keyword>
<accession>A0A3G1B1R8</accession>
<feature type="domain" description="AN1-type" evidence="4">
    <location>
        <begin position="13"/>
        <end position="49"/>
    </location>
</feature>
<dbReference type="EMBL" id="CP011097">
    <property type="protein sequence ID" value="AJZ75546.2"/>
    <property type="molecule type" value="Genomic_DNA"/>
</dbReference>
<evidence type="ECO:0000256" key="3">
    <source>
        <dbReference type="ARBA" id="ARBA00022833"/>
    </source>
</evidence>
<dbReference type="Gene3D" id="4.10.1110.10">
    <property type="entry name" value="AN1-like Zinc finger"/>
    <property type="match status" value="1"/>
</dbReference>
<dbReference type="AlphaFoldDB" id="A0A3G1B1R8"/>